<name>K6YU46_9ALTE</name>
<dbReference type="EMBL" id="BAEO01000050">
    <property type="protein sequence ID" value="GAC20238.1"/>
    <property type="molecule type" value="Genomic_DNA"/>
</dbReference>
<accession>K6YU46</accession>
<keyword evidence="1" id="KW-1133">Transmembrane helix</keyword>
<feature type="transmembrane region" description="Helical" evidence="1">
    <location>
        <begin position="61"/>
        <end position="77"/>
    </location>
</feature>
<organism evidence="3 4">
    <name type="scientific">Paraglaciecola arctica BSs20135</name>
    <dbReference type="NCBI Taxonomy" id="493475"/>
    <lineage>
        <taxon>Bacteria</taxon>
        <taxon>Pseudomonadati</taxon>
        <taxon>Pseudomonadota</taxon>
        <taxon>Gammaproteobacteria</taxon>
        <taxon>Alteromonadales</taxon>
        <taxon>Alteromonadaceae</taxon>
        <taxon>Paraglaciecola</taxon>
    </lineage>
</organism>
<dbReference type="RefSeq" id="WP_007621975.1">
    <property type="nucleotide sequence ID" value="NZ_BAEO01000050.1"/>
</dbReference>
<dbReference type="eggNOG" id="COG3239">
    <property type="taxonomic scope" value="Bacteria"/>
</dbReference>
<keyword evidence="1" id="KW-0812">Transmembrane</keyword>
<proteinExistence type="predicted"/>
<evidence type="ECO:0000313" key="4">
    <source>
        <dbReference type="Proteomes" id="UP000006327"/>
    </source>
</evidence>
<dbReference type="Pfam" id="PF00487">
    <property type="entry name" value="FA_desaturase"/>
    <property type="match status" value="1"/>
</dbReference>
<feature type="transmembrane region" description="Helical" evidence="1">
    <location>
        <begin position="35"/>
        <end position="55"/>
    </location>
</feature>
<feature type="transmembrane region" description="Helical" evidence="1">
    <location>
        <begin position="89"/>
        <end position="107"/>
    </location>
</feature>
<dbReference type="AlphaFoldDB" id="K6YU46"/>
<keyword evidence="1" id="KW-0472">Membrane</keyword>
<feature type="domain" description="Fatty acid desaturase" evidence="2">
    <location>
        <begin position="61"/>
        <end position="319"/>
    </location>
</feature>
<evidence type="ECO:0000259" key="2">
    <source>
        <dbReference type="Pfam" id="PF00487"/>
    </source>
</evidence>
<dbReference type="CDD" id="cd01060">
    <property type="entry name" value="Membrane-FADS-like"/>
    <property type="match status" value="1"/>
</dbReference>
<comment type="caution">
    <text evidence="3">The sequence shown here is derived from an EMBL/GenBank/DDBJ whole genome shotgun (WGS) entry which is preliminary data.</text>
</comment>
<dbReference type="OrthoDB" id="696651at2"/>
<feature type="transmembrane region" description="Helical" evidence="1">
    <location>
        <begin position="176"/>
        <end position="198"/>
    </location>
</feature>
<evidence type="ECO:0000313" key="3">
    <source>
        <dbReference type="EMBL" id="GAC20238.1"/>
    </source>
</evidence>
<keyword evidence="4" id="KW-1185">Reference proteome</keyword>
<feature type="transmembrane region" description="Helical" evidence="1">
    <location>
        <begin position="218"/>
        <end position="240"/>
    </location>
</feature>
<dbReference type="InterPro" id="IPR005804">
    <property type="entry name" value="FA_desaturase_dom"/>
</dbReference>
<evidence type="ECO:0000256" key="1">
    <source>
        <dbReference type="SAM" id="Phobius"/>
    </source>
</evidence>
<gene>
    <name evidence="3" type="ORF">GARC_3279</name>
</gene>
<dbReference type="STRING" id="493475.GARC_3279"/>
<sequence length="345" mass="39771">MHSTPDKKIIREIVTFIKNQENTLRINHPFLAQQNALGLGLLLLSVCGFITAGWLYFNAIIPAWCCIIIAALSASIAHEIEHDLIHHQYFKSNPAMYHFMMFMVWIIRPNTINPWYRKSIHLNHHKTSGTPQDIEERLVGNGIKSHLLRLLVVCDGLLGLIIRSKQFSREIKGYSFFKILNASLPFATIYYLTIYSFLLFHGLNFIVDNTAIVMTHPAWLITLMQWINIAVVVWVAPNFLRSACLNFITSSMHYYGAGYNLLQQTQVLNHWAFVPFQWFCFNFGNTHTIHHFVPNQPFYIRQTISKQVNVLLKNKGVKFNDLASILAANYYKNSENLVNSPKLST</sequence>
<reference evidence="3 4" key="1">
    <citation type="journal article" date="2017" name="Antonie Van Leeuwenhoek">
        <title>Rhizobium rhizosphaerae sp. nov., a novel species isolated from rice rhizosphere.</title>
        <authorList>
            <person name="Zhao J.J."/>
            <person name="Zhang J."/>
            <person name="Zhang R.J."/>
            <person name="Zhang C.W."/>
            <person name="Yin H.Q."/>
            <person name="Zhang X.X."/>
        </authorList>
    </citation>
    <scope>NUCLEOTIDE SEQUENCE [LARGE SCALE GENOMIC DNA]</scope>
    <source>
        <strain evidence="3 4">BSs20135</strain>
    </source>
</reference>
<dbReference type="Proteomes" id="UP000006327">
    <property type="component" value="Unassembled WGS sequence"/>
</dbReference>
<protein>
    <recommendedName>
        <fullName evidence="2">Fatty acid desaturase domain-containing protein</fullName>
    </recommendedName>
</protein>
<dbReference type="GO" id="GO:0006629">
    <property type="term" value="P:lipid metabolic process"/>
    <property type="evidence" value="ECO:0007669"/>
    <property type="project" value="InterPro"/>
</dbReference>